<evidence type="ECO:0000313" key="8">
    <source>
        <dbReference type="Proteomes" id="UP000007934"/>
    </source>
</evidence>
<dbReference type="GeneID" id="36134579"/>
<name>E7A9I4_HELFC</name>
<keyword evidence="4 6" id="KW-1133">Transmembrane helix</keyword>
<accession>E7A9I4</accession>
<dbReference type="Pfam" id="PF01810">
    <property type="entry name" value="LysE"/>
    <property type="match status" value="1"/>
</dbReference>
<evidence type="ECO:0000256" key="6">
    <source>
        <dbReference type="SAM" id="Phobius"/>
    </source>
</evidence>
<feature type="transmembrane region" description="Helical" evidence="6">
    <location>
        <begin position="36"/>
        <end position="58"/>
    </location>
</feature>
<evidence type="ECO:0000313" key="7">
    <source>
        <dbReference type="EMBL" id="CBY82510.1"/>
    </source>
</evidence>
<evidence type="ECO:0000256" key="5">
    <source>
        <dbReference type="ARBA" id="ARBA00023136"/>
    </source>
</evidence>
<sequence length="196" mass="22389">MDLLGLLGIQFIALLTPGPDFFLVSSYALKRSFKEAFLAVCGLCLGVLIWVTLSLFGLKLFLQTFPIFHVLLTLLGTFYLFFMGYSLFKSANSPLKLQFDFKSAAFLQGLITDLLNPKTMLYFVSIFSSLDFSHSNLWAIMVGIVLETLLYFSTIALLFSHPRVQNFYLKHHQKSDRFCALVFCGFGFYLLWGLWH</sequence>
<organism evidence="7 8">
    <name type="scientific">Helicobacter felis (strain ATCC 49179 / CCUG 28539 / NCTC 12436 / CS1)</name>
    <dbReference type="NCBI Taxonomy" id="936155"/>
    <lineage>
        <taxon>Bacteria</taxon>
        <taxon>Pseudomonadati</taxon>
        <taxon>Campylobacterota</taxon>
        <taxon>Epsilonproteobacteria</taxon>
        <taxon>Campylobacterales</taxon>
        <taxon>Helicobacteraceae</taxon>
        <taxon>Helicobacter</taxon>
    </lineage>
</organism>
<dbReference type="PANTHER" id="PTHR30086:SF19">
    <property type="entry name" value="THREONINE EFFLUX PROTEIN"/>
    <property type="match status" value="1"/>
</dbReference>
<gene>
    <name evidence="7" type="ordered locus">Hfelis_04260</name>
</gene>
<dbReference type="HOGENOM" id="CLU_079569_0_1_7"/>
<feature type="transmembrane region" description="Helical" evidence="6">
    <location>
        <begin position="178"/>
        <end position="195"/>
    </location>
</feature>
<dbReference type="InterPro" id="IPR001123">
    <property type="entry name" value="LeuE-type"/>
</dbReference>
<evidence type="ECO:0000256" key="3">
    <source>
        <dbReference type="ARBA" id="ARBA00022692"/>
    </source>
</evidence>
<dbReference type="KEGG" id="hfe:HFELIS_04260"/>
<dbReference type="eggNOG" id="COG1280">
    <property type="taxonomic scope" value="Bacteria"/>
</dbReference>
<evidence type="ECO:0000256" key="1">
    <source>
        <dbReference type="ARBA" id="ARBA00004651"/>
    </source>
</evidence>
<keyword evidence="3 6" id="KW-0812">Transmembrane</keyword>
<dbReference type="OrthoDB" id="5340182at2"/>
<dbReference type="Proteomes" id="UP000007934">
    <property type="component" value="Chromosome"/>
</dbReference>
<dbReference type="GO" id="GO:0005886">
    <property type="term" value="C:plasma membrane"/>
    <property type="evidence" value="ECO:0007669"/>
    <property type="project" value="UniProtKB-SubCell"/>
</dbReference>
<evidence type="ECO:0000256" key="4">
    <source>
        <dbReference type="ARBA" id="ARBA00022989"/>
    </source>
</evidence>
<dbReference type="STRING" id="936155.HFELIS_04260"/>
<comment type="subcellular location">
    <subcellularLocation>
        <location evidence="1">Cell membrane</location>
        <topology evidence="1">Multi-pass membrane protein</topology>
    </subcellularLocation>
</comment>
<proteinExistence type="predicted"/>
<dbReference type="AlphaFoldDB" id="E7A9I4"/>
<dbReference type="GO" id="GO:0015171">
    <property type="term" value="F:amino acid transmembrane transporter activity"/>
    <property type="evidence" value="ECO:0007669"/>
    <property type="project" value="TreeGrafter"/>
</dbReference>
<keyword evidence="2" id="KW-1003">Cell membrane</keyword>
<feature type="transmembrane region" description="Helical" evidence="6">
    <location>
        <begin position="65"/>
        <end position="88"/>
    </location>
</feature>
<dbReference type="EMBL" id="FQ670179">
    <property type="protein sequence ID" value="CBY82510.1"/>
    <property type="molecule type" value="Genomic_DNA"/>
</dbReference>
<keyword evidence="5 6" id="KW-0472">Membrane</keyword>
<protein>
    <submittedName>
        <fullName evidence="7">LysE type translocator/threonine efflux protein</fullName>
    </submittedName>
</protein>
<dbReference type="PANTHER" id="PTHR30086">
    <property type="entry name" value="ARGININE EXPORTER PROTEIN ARGO"/>
    <property type="match status" value="1"/>
</dbReference>
<keyword evidence="8" id="KW-1185">Reference proteome</keyword>
<reference evidence="7 8" key="1">
    <citation type="journal article" date="2011" name="Genome Biol. Evol.">
        <title>Comparative whole genome sequence analysis of the carcinogenic bacterial model pathogen Helicobacter felis.</title>
        <authorList>
            <person name="Arnold I.C."/>
            <person name="Zigova Z."/>
            <person name="Holden M."/>
            <person name="Lawley T.D."/>
            <person name="Rad R."/>
            <person name="Dougan G."/>
            <person name="Falkow S."/>
            <person name="Bentley S.D."/>
            <person name="Muller A."/>
        </authorList>
    </citation>
    <scope>NUCLEOTIDE SEQUENCE [LARGE SCALE GENOMIC DNA]</scope>
    <source>
        <strain evidence="8">ATCC 49179 / CCUG 28539 / NCTC 12436 / CS1</strain>
    </source>
</reference>
<evidence type="ECO:0000256" key="2">
    <source>
        <dbReference type="ARBA" id="ARBA00022475"/>
    </source>
</evidence>
<feature type="transmembrane region" description="Helical" evidence="6">
    <location>
        <begin position="137"/>
        <end position="158"/>
    </location>
</feature>
<dbReference type="RefSeq" id="WP_013468880.1">
    <property type="nucleotide sequence ID" value="NC_014810.2"/>
</dbReference>